<comment type="subcellular location">
    <subcellularLocation>
        <location evidence="1">Mitochondrion matrix</location>
    </subcellularLocation>
</comment>
<dbReference type="Pfam" id="PF01593">
    <property type="entry name" value="Amino_oxidase"/>
    <property type="match status" value="1"/>
</dbReference>
<dbReference type="AlphaFoldDB" id="A0A382DJ66"/>
<dbReference type="Gene3D" id="3.50.50.60">
    <property type="entry name" value="FAD/NAD(P)-binding domain"/>
    <property type="match status" value="2"/>
</dbReference>
<comment type="function">
    <text evidence="2">Probable oxidoreductase that may play a role as regulator of mitochondrial function.</text>
</comment>
<dbReference type="GO" id="GO:0005759">
    <property type="term" value="C:mitochondrial matrix"/>
    <property type="evidence" value="ECO:0007669"/>
    <property type="project" value="UniProtKB-SubCell"/>
</dbReference>
<protein>
    <recommendedName>
        <fullName evidence="4">Pyridine nucleotide-disulfide oxidoreductase domain-containing protein 2</fullName>
    </recommendedName>
</protein>
<evidence type="ECO:0000256" key="4">
    <source>
        <dbReference type="ARBA" id="ARBA00040298"/>
    </source>
</evidence>
<reference evidence="6" key="1">
    <citation type="submission" date="2018-05" db="EMBL/GenBank/DDBJ databases">
        <authorList>
            <person name="Lanie J.A."/>
            <person name="Ng W.-L."/>
            <person name="Kazmierczak K.M."/>
            <person name="Andrzejewski T.M."/>
            <person name="Davidsen T.M."/>
            <person name="Wayne K.J."/>
            <person name="Tettelin H."/>
            <person name="Glass J.I."/>
            <person name="Rusch D."/>
            <person name="Podicherti R."/>
            <person name="Tsui H.-C.T."/>
            <person name="Winkler M.E."/>
        </authorList>
    </citation>
    <scope>NUCLEOTIDE SEQUENCE</scope>
</reference>
<sequence>MVKPNIVVVGAGINGLVAANYLQRSGCQVHLIERAAKVGGACISATATVGDVSQLYPLGATTLGLMQDFVYEETGLADCLEAYVPEHPKFIHFPGDTNPTLIFSDSAELDAELERKWGEKGDVQAFRDDEAAVVKFLQDGYRRAMPPTVEAANSVLGKTLTELWIKGSARGLMDHYFTSERSKIYMAMTVTESGPVSLDDPYSAFTLPLMDSGSIFGGHYGFVKGGIWRITEELARINSELGVKISLSSTLSEVNTEAGSVTYESEYQTQEAPFDYLVMATDPLTACRLVGTKTEIAETEKQRFRGSSGKLTLMFKNPVQWKHGSDASDSDTPFRFMFSVSDIEEYEKATLRVLDDDVAYEPGYLQIYCEGASMRQLGLNEPFDRLTVFFKNLSLGDGGADLEDVREQVREQLFQYIQNPADCVWDRLLTPKDLKDIFLFPGGNIDHTVLTGGQTYFDRNYSNQPATNFYRFGDLENVYMCGSGTYPCGSVTGTPGYMCSKELMRGLDGQEIGSSNLSTPTRE</sequence>
<evidence type="ECO:0000256" key="2">
    <source>
        <dbReference type="ARBA" id="ARBA00037217"/>
    </source>
</evidence>
<dbReference type="GO" id="GO:0016491">
    <property type="term" value="F:oxidoreductase activity"/>
    <property type="evidence" value="ECO:0007669"/>
    <property type="project" value="InterPro"/>
</dbReference>
<comment type="subunit">
    <text evidence="3">Interacts with COX5B; this interaction may contribute to localize PYROXD2 to the inner face of the inner mitochondrial membrane.</text>
</comment>
<name>A0A382DJ66_9ZZZZ</name>
<evidence type="ECO:0000313" key="6">
    <source>
        <dbReference type="EMBL" id="SVB38428.1"/>
    </source>
</evidence>
<organism evidence="6">
    <name type="scientific">marine metagenome</name>
    <dbReference type="NCBI Taxonomy" id="408172"/>
    <lineage>
        <taxon>unclassified sequences</taxon>
        <taxon>metagenomes</taxon>
        <taxon>ecological metagenomes</taxon>
    </lineage>
</organism>
<dbReference type="InterPro" id="IPR036188">
    <property type="entry name" value="FAD/NAD-bd_sf"/>
</dbReference>
<gene>
    <name evidence="6" type="ORF">METZ01_LOCUS191282</name>
</gene>
<evidence type="ECO:0000256" key="3">
    <source>
        <dbReference type="ARBA" id="ARBA00038825"/>
    </source>
</evidence>
<evidence type="ECO:0000259" key="5">
    <source>
        <dbReference type="Pfam" id="PF01593"/>
    </source>
</evidence>
<dbReference type="PANTHER" id="PTHR10668:SF103">
    <property type="entry name" value="PYRIDINE NUCLEOTIDE-DISULFIDE OXIDOREDUCTASE DOMAIN-CONTAINING PROTEIN 2"/>
    <property type="match status" value="1"/>
</dbReference>
<dbReference type="EMBL" id="UINC01039646">
    <property type="protein sequence ID" value="SVB38428.1"/>
    <property type="molecule type" value="Genomic_DNA"/>
</dbReference>
<evidence type="ECO:0000256" key="1">
    <source>
        <dbReference type="ARBA" id="ARBA00004305"/>
    </source>
</evidence>
<dbReference type="InterPro" id="IPR002937">
    <property type="entry name" value="Amino_oxidase"/>
</dbReference>
<dbReference type="SUPFAM" id="SSF51905">
    <property type="entry name" value="FAD/NAD(P)-binding domain"/>
    <property type="match status" value="1"/>
</dbReference>
<accession>A0A382DJ66</accession>
<dbReference type="PANTHER" id="PTHR10668">
    <property type="entry name" value="PHYTOENE DEHYDROGENASE"/>
    <property type="match status" value="1"/>
</dbReference>
<proteinExistence type="predicted"/>
<feature type="domain" description="Amine oxidase" evidence="5">
    <location>
        <begin position="15"/>
        <end position="346"/>
    </location>
</feature>